<dbReference type="Gene3D" id="1.25.40.10">
    <property type="entry name" value="Tetratricopeptide repeat domain"/>
    <property type="match status" value="3"/>
</dbReference>
<dbReference type="PANTHER" id="PTHR45586:SF14">
    <property type="entry name" value="TETRATRICOPEPTIDE TPR_2 REPEAT PROTEIN"/>
    <property type="match status" value="1"/>
</dbReference>
<feature type="repeat" description="TPR" evidence="3">
    <location>
        <begin position="384"/>
        <end position="417"/>
    </location>
</feature>
<dbReference type="InterPro" id="IPR011990">
    <property type="entry name" value="TPR-like_helical_dom_sf"/>
</dbReference>
<feature type="signal peptide" evidence="4">
    <location>
        <begin position="1"/>
        <end position="22"/>
    </location>
</feature>
<evidence type="ECO:0000256" key="4">
    <source>
        <dbReference type="SAM" id="SignalP"/>
    </source>
</evidence>
<evidence type="ECO:0000256" key="2">
    <source>
        <dbReference type="ARBA" id="ARBA00022803"/>
    </source>
</evidence>
<dbReference type="Pfam" id="PF13429">
    <property type="entry name" value="TPR_15"/>
    <property type="match status" value="1"/>
</dbReference>
<reference evidence="5" key="1">
    <citation type="journal article" date="2020" name="mSystems">
        <title>Genome- and Community-Level Interaction Insights into Carbon Utilization and Element Cycling Functions of Hydrothermarchaeota in Hydrothermal Sediment.</title>
        <authorList>
            <person name="Zhou Z."/>
            <person name="Liu Y."/>
            <person name="Xu W."/>
            <person name="Pan J."/>
            <person name="Luo Z.H."/>
            <person name="Li M."/>
        </authorList>
    </citation>
    <scope>NUCLEOTIDE SEQUENCE [LARGE SCALE GENOMIC DNA]</scope>
    <source>
        <strain evidence="5">SpSt-855</strain>
    </source>
</reference>
<keyword evidence="2 3" id="KW-0802">TPR repeat</keyword>
<organism evidence="5">
    <name type="scientific">Acidobacterium capsulatum</name>
    <dbReference type="NCBI Taxonomy" id="33075"/>
    <lineage>
        <taxon>Bacteria</taxon>
        <taxon>Pseudomonadati</taxon>
        <taxon>Acidobacteriota</taxon>
        <taxon>Terriglobia</taxon>
        <taxon>Terriglobales</taxon>
        <taxon>Acidobacteriaceae</taxon>
        <taxon>Acidobacterium</taxon>
    </lineage>
</organism>
<name>A0A7V4XRH7_9BACT</name>
<dbReference type="EMBL" id="DTKL01000019">
    <property type="protein sequence ID" value="HGY93843.1"/>
    <property type="molecule type" value="Genomic_DNA"/>
</dbReference>
<sequence length="436" mass="46746">MDFASRFAVPALLLALISPLAAQTSLPPGTQPPPAPAQQGTSPLNAVENDIAAGQCAKAETLLNAYLSAHATDDRALFDMGYCEDAAGHTDQAAAYFRKALAANPHQFESHLALGLLLARQGKSEAETQLEAATTDKPNPPNPTAKAQAYRALARLLVKNDPTKASAALVQALKLTPETKSDTMLAARIAENAGSPDIAEQEYRHVLANSPEDSAAIAGLTHILMVEKKYDQAEPLVKSALTRDPDDPTLNAEYAAILSAEGKLTEAIASLEKLHQLHPNNATVANMLADAYLQSGDMDKAAALYPQVIAAQPGNTDALDSYGQVLIRLKKYPEAIATFQQALKAQPGDIDALSGVAFASNETGQYQQEIAALEQRAQMTPNTPATLFLLATAYDHLRQYKQAASYYHQFLASNPGPQFANQVWQARHRLEALPRH</sequence>
<dbReference type="PANTHER" id="PTHR45586">
    <property type="entry name" value="TPR REPEAT-CONTAINING PROTEIN PA4667"/>
    <property type="match status" value="1"/>
</dbReference>
<dbReference type="SMART" id="SM00028">
    <property type="entry name" value="TPR"/>
    <property type="match status" value="8"/>
</dbReference>
<dbReference type="InterPro" id="IPR019734">
    <property type="entry name" value="TPR_rpt"/>
</dbReference>
<protein>
    <submittedName>
        <fullName evidence="5">Tetratricopeptide repeat protein</fullName>
    </submittedName>
</protein>
<feature type="repeat" description="TPR" evidence="3">
    <location>
        <begin position="74"/>
        <end position="107"/>
    </location>
</feature>
<keyword evidence="4" id="KW-0732">Signal</keyword>
<gene>
    <name evidence="5" type="ORF">ENW50_04015</name>
</gene>
<feature type="repeat" description="TPR" evidence="3">
    <location>
        <begin position="282"/>
        <end position="315"/>
    </location>
</feature>
<keyword evidence="1" id="KW-0677">Repeat</keyword>
<dbReference type="InterPro" id="IPR051012">
    <property type="entry name" value="CellSynth/LPSAsmb/PSIAsmb"/>
</dbReference>
<dbReference type="PROSITE" id="PS50293">
    <property type="entry name" value="TPR_REGION"/>
    <property type="match status" value="1"/>
</dbReference>
<evidence type="ECO:0000256" key="3">
    <source>
        <dbReference type="PROSITE-ProRule" id="PRU00339"/>
    </source>
</evidence>
<dbReference type="Pfam" id="PF13432">
    <property type="entry name" value="TPR_16"/>
    <property type="match status" value="2"/>
</dbReference>
<dbReference type="AlphaFoldDB" id="A0A7V4XRH7"/>
<accession>A0A7V4XRH7</accession>
<comment type="caution">
    <text evidence="5">The sequence shown here is derived from an EMBL/GenBank/DDBJ whole genome shotgun (WGS) entry which is preliminary data.</text>
</comment>
<feature type="repeat" description="TPR" evidence="3">
    <location>
        <begin position="316"/>
        <end position="349"/>
    </location>
</feature>
<evidence type="ECO:0000313" key="5">
    <source>
        <dbReference type="EMBL" id="HGY93843.1"/>
    </source>
</evidence>
<dbReference type="PROSITE" id="PS50005">
    <property type="entry name" value="TPR"/>
    <property type="match status" value="4"/>
</dbReference>
<evidence type="ECO:0000256" key="1">
    <source>
        <dbReference type="ARBA" id="ARBA00022737"/>
    </source>
</evidence>
<dbReference type="Pfam" id="PF13176">
    <property type="entry name" value="TPR_7"/>
    <property type="match status" value="1"/>
</dbReference>
<dbReference type="SUPFAM" id="SSF48452">
    <property type="entry name" value="TPR-like"/>
    <property type="match status" value="2"/>
</dbReference>
<proteinExistence type="predicted"/>
<feature type="chain" id="PRO_5030634724" evidence="4">
    <location>
        <begin position="23"/>
        <end position="436"/>
    </location>
</feature>